<protein>
    <recommendedName>
        <fullName evidence="3">Translocation and assembly module subunit TamA</fullName>
    </recommendedName>
    <alternativeName>
        <fullName evidence="9">Autotransporter assembly factor TamA</fullName>
    </alternativeName>
</protein>
<dbReference type="Pfam" id="PF01103">
    <property type="entry name" value="Omp85"/>
    <property type="match status" value="1"/>
</dbReference>
<feature type="domain" description="POTRA" evidence="13">
    <location>
        <begin position="195"/>
        <end position="263"/>
    </location>
</feature>
<evidence type="ECO:0000256" key="3">
    <source>
        <dbReference type="ARBA" id="ARBA00015419"/>
    </source>
</evidence>
<evidence type="ECO:0000313" key="18">
    <source>
        <dbReference type="Proteomes" id="UP000560000"/>
    </source>
</evidence>
<sequence>MRPFTRIVHALLLPLLVLAPLCAQAGVSVRVQGLDDNLKQAVVASVRLSQYAKRDASAAQVRRLYAEAPDEARQALRPYGYYDAHVDADLKQNGADWVVTLKVTPGDPVVVRALDIQLDAAARKLPEVRQAIRQFKPRKGERMDDGLYTASRDAIASALTAVGYLDARLTVHKVEVTRATHSAVVRLAWKVGTRYRFGKVHFEGGQFRPGFLDRYVPFKRGDYFSQADLLQLQQTLTGADYFAVVNVLPDVEHAHDGVVDIDVQLKPAKRSVYTGGPFIGTDTGVGIRLGLERRWVNDRGHKWKNELVLAQRLKTLSTLYQVPLPGPHQRSLNYGANFRQADTDTSKSRTLELVANESQLWHGWLRTVGIHALSGTFTVGKRGGDPANALGIERGRSTLVYPEISLVKKHGADPNYVRHGWMLSLTARSTLGTVLSDTSFAQVVADAKWIDAFSRRNRLILRGTAGSTVVGDFSQLPPQLRFFAGGDQSVRGYGYQSIGPRNSYDRVIGGRNLLVGSVTVEHYFTQSWGMAAFVDAGNAFNGTDYRPRIGAGLGVRWRSPVGMIRVDFGVPVHDRNAHGVELHLVIGPDL</sequence>
<dbReference type="HOGENOM" id="CLU_018618_1_0_6"/>
<dbReference type="PANTHER" id="PTHR12815">
    <property type="entry name" value="SORTING AND ASSEMBLY MACHINERY SAMM50 PROTEIN FAMILY MEMBER"/>
    <property type="match status" value="1"/>
</dbReference>
<evidence type="ECO:0000256" key="4">
    <source>
        <dbReference type="ARBA" id="ARBA00022452"/>
    </source>
</evidence>
<dbReference type="OrthoDB" id="9769707at2"/>
<keyword evidence="6 11" id="KW-0732">Signal</keyword>
<keyword evidence="5" id="KW-0812">Transmembrane</keyword>
<reference evidence="16 18" key="2">
    <citation type="submission" date="2020-08" db="EMBL/GenBank/DDBJ databases">
        <title>Genomic Encyclopedia of Type Strains, Phase IV (KMG-IV): sequencing the most valuable type-strain genomes for metagenomic binning, comparative biology and taxonomic classification.</title>
        <authorList>
            <person name="Goeker M."/>
        </authorList>
    </citation>
    <scope>NUCLEOTIDE SEQUENCE [LARGE SCALE GENOMIC DNA]</scope>
    <source>
        <strain evidence="16 18">DSM 107085</strain>
    </source>
</reference>
<feature type="domain" description="TamA POTRA" evidence="14">
    <location>
        <begin position="28"/>
        <end position="105"/>
    </location>
</feature>
<keyword evidence="4" id="KW-1134">Transmembrane beta strand</keyword>
<feature type="domain" description="Bacterial surface antigen (D15)" evidence="12">
    <location>
        <begin position="418"/>
        <end position="578"/>
    </location>
</feature>
<reference evidence="15 17" key="1">
    <citation type="submission" date="2014-09" db="EMBL/GenBank/DDBJ databases">
        <title>Xanthomonadaceae 3.5X direct submission.</title>
        <authorList>
            <person name="Fang T."/>
            <person name="Wang H."/>
        </authorList>
    </citation>
    <scope>NUCLEOTIDE SEQUENCE [LARGE SCALE GENOMIC DNA]</scope>
    <source>
        <strain evidence="15 17">3.5X</strain>
    </source>
</reference>
<keyword evidence="7" id="KW-0472">Membrane</keyword>
<comment type="caution">
    <text evidence="15">The sequence shown here is derived from an EMBL/GenBank/DDBJ whole genome shotgun (WGS) entry which is preliminary data.</text>
</comment>
<evidence type="ECO:0000259" key="12">
    <source>
        <dbReference type="Pfam" id="PF01103"/>
    </source>
</evidence>
<gene>
    <name evidence="16" type="ORF">HNQ86_002866</name>
    <name evidence="15" type="ORF">LF63_0111895</name>
</gene>
<dbReference type="InterPro" id="IPR035243">
    <property type="entry name" value="TamA_POTRA_Dom_1"/>
</dbReference>
<dbReference type="InterPro" id="IPR010827">
    <property type="entry name" value="BamA/TamA_POTRA"/>
</dbReference>
<comment type="similarity">
    <text evidence="2">Belongs to the TamA family.</text>
</comment>
<evidence type="ECO:0000259" key="14">
    <source>
        <dbReference type="Pfam" id="PF17243"/>
    </source>
</evidence>
<dbReference type="GO" id="GO:0097347">
    <property type="term" value="C:TAM protein secretion complex"/>
    <property type="evidence" value="ECO:0007669"/>
    <property type="project" value="TreeGrafter"/>
</dbReference>
<dbReference type="RefSeq" id="WP_043102078.1">
    <property type="nucleotide sequence ID" value="NZ_JACHET010000001.1"/>
</dbReference>
<evidence type="ECO:0000313" key="17">
    <source>
        <dbReference type="Proteomes" id="UP000029708"/>
    </source>
</evidence>
<dbReference type="Pfam" id="PF17243">
    <property type="entry name" value="POTRA_TamA_1"/>
    <property type="match status" value="1"/>
</dbReference>
<dbReference type="Pfam" id="PF07244">
    <property type="entry name" value="POTRA"/>
    <property type="match status" value="1"/>
</dbReference>
<dbReference type="Gene3D" id="3.10.20.310">
    <property type="entry name" value="membrane protein fhac"/>
    <property type="match status" value="3"/>
</dbReference>
<evidence type="ECO:0000256" key="10">
    <source>
        <dbReference type="ARBA" id="ARBA00093548"/>
    </source>
</evidence>
<dbReference type="GO" id="GO:0009306">
    <property type="term" value="P:protein secretion"/>
    <property type="evidence" value="ECO:0007669"/>
    <property type="project" value="TreeGrafter"/>
</dbReference>
<dbReference type="Proteomes" id="UP000029708">
    <property type="component" value="Unassembled WGS sequence"/>
</dbReference>
<comment type="subunit">
    <text evidence="10">Interacts with TamB to form the translocation and assembly module (TAM).</text>
</comment>
<evidence type="ECO:0000256" key="2">
    <source>
        <dbReference type="ARBA" id="ARBA00010248"/>
    </source>
</evidence>
<dbReference type="PANTHER" id="PTHR12815:SF47">
    <property type="entry name" value="TRANSLOCATION AND ASSEMBLY MODULE SUBUNIT TAMA"/>
    <property type="match status" value="1"/>
</dbReference>
<dbReference type="EMBL" id="JACHET010000001">
    <property type="protein sequence ID" value="MBB6185521.1"/>
    <property type="molecule type" value="Genomic_DNA"/>
</dbReference>
<evidence type="ECO:0000256" key="7">
    <source>
        <dbReference type="ARBA" id="ARBA00023136"/>
    </source>
</evidence>
<keyword evidence="17" id="KW-1185">Reference proteome</keyword>
<dbReference type="AlphaFoldDB" id="A0A099CUA4"/>
<comment type="subcellular location">
    <subcellularLocation>
        <location evidence="1">Cell outer membrane</location>
    </subcellularLocation>
</comment>
<organism evidence="15 17">
    <name type="scientific">Oleiagrimonas soli</name>
    <dbReference type="NCBI Taxonomy" id="1543381"/>
    <lineage>
        <taxon>Bacteria</taxon>
        <taxon>Pseudomonadati</taxon>
        <taxon>Pseudomonadota</taxon>
        <taxon>Gammaproteobacteria</taxon>
        <taxon>Lysobacterales</taxon>
        <taxon>Rhodanobacteraceae</taxon>
        <taxon>Oleiagrimonas</taxon>
    </lineage>
</organism>
<evidence type="ECO:0000313" key="15">
    <source>
        <dbReference type="EMBL" id="KGI77276.1"/>
    </source>
</evidence>
<evidence type="ECO:0000259" key="13">
    <source>
        <dbReference type="Pfam" id="PF07244"/>
    </source>
</evidence>
<evidence type="ECO:0000256" key="5">
    <source>
        <dbReference type="ARBA" id="ARBA00022692"/>
    </source>
</evidence>
<dbReference type="Gene3D" id="2.40.160.50">
    <property type="entry name" value="membrane protein fhac: a member of the omp85/tpsb transporter family"/>
    <property type="match status" value="1"/>
</dbReference>
<dbReference type="STRING" id="1543381.LF63_0111895"/>
<evidence type="ECO:0000256" key="11">
    <source>
        <dbReference type="SAM" id="SignalP"/>
    </source>
</evidence>
<keyword evidence="8" id="KW-0998">Cell outer membrane</keyword>
<evidence type="ECO:0000256" key="1">
    <source>
        <dbReference type="ARBA" id="ARBA00004442"/>
    </source>
</evidence>
<evidence type="ECO:0000256" key="9">
    <source>
        <dbReference type="ARBA" id="ARBA00033063"/>
    </source>
</evidence>
<dbReference type="InterPro" id="IPR039910">
    <property type="entry name" value="D15-like"/>
</dbReference>
<evidence type="ECO:0000256" key="8">
    <source>
        <dbReference type="ARBA" id="ARBA00023237"/>
    </source>
</evidence>
<proteinExistence type="inferred from homology"/>
<evidence type="ECO:0000256" key="6">
    <source>
        <dbReference type="ARBA" id="ARBA00022729"/>
    </source>
</evidence>
<name>A0A099CUA4_9GAMM</name>
<dbReference type="InterPro" id="IPR000184">
    <property type="entry name" value="Bac_surfAg_D15"/>
</dbReference>
<dbReference type="GO" id="GO:0009279">
    <property type="term" value="C:cell outer membrane"/>
    <property type="evidence" value="ECO:0007669"/>
    <property type="project" value="UniProtKB-SubCell"/>
</dbReference>
<dbReference type="EMBL" id="JROI01000013">
    <property type="protein sequence ID" value="KGI77276.1"/>
    <property type="molecule type" value="Genomic_DNA"/>
</dbReference>
<evidence type="ECO:0000313" key="16">
    <source>
        <dbReference type="EMBL" id="MBB6185521.1"/>
    </source>
</evidence>
<feature type="chain" id="PRO_5033216286" description="Translocation and assembly module subunit TamA" evidence="11">
    <location>
        <begin position="26"/>
        <end position="590"/>
    </location>
</feature>
<feature type="signal peptide" evidence="11">
    <location>
        <begin position="1"/>
        <end position="25"/>
    </location>
</feature>
<dbReference type="Proteomes" id="UP000560000">
    <property type="component" value="Unassembled WGS sequence"/>
</dbReference>
<accession>A0A099CUA4</accession>